<protein>
    <submittedName>
        <fullName evidence="1">Uncharacterized protein</fullName>
    </submittedName>
</protein>
<dbReference type="EMBL" id="SRLO01000169">
    <property type="protein sequence ID" value="TNN69908.1"/>
    <property type="molecule type" value="Genomic_DNA"/>
</dbReference>
<gene>
    <name evidence="1" type="ORF">EYF80_019781</name>
</gene>
<evidence type="ECO:0000313" key="2">
    <source>
        <dbReference type="Proteomes" id="UP000314294"/>
    </source>
</evidence>
<dbReference type="Proteomes" id="UP000314294">
    <property type="component" value="Unassembled WGS sequence"/>
</dbReference>
<reference evidence="1 2" key="1">
    <citation type="submission" date="2019-03" db="EMBL/GenBank/DDBJ databases">
        <title>First draft genome of Liparis tanakae, snailfish: a comprehensive survey of snailfish specific genes.</title>
        <authorList>
            <person name="Kim W."/>
            <person name="Song I."/>
            <person name="Jeong J.-H."/>
            <person name="Kim D."/>
            <person name="Kim S."/>
            <person name="Ryu S."/>
            <person name="Song J.Y."/>
            <person name="Lee S.K."/>
        </authorList>
    </citation>
    <scope>NUCLEOTIDE SEQUENCE [LARGE SCALE GENOMIC DNA]</scope>
    <source>
        <tissue evidence="1">Muscle</tissue>
    </source>
</reference>
<evidence type="ECO:0000313" key="1">
    <source>
        <dbReference type="EMBL" id="TNN69908.1"/>
    </source>
</evidence>
<comment type="caution">
    <text evidence="1">The sequence shown here is derived from an EMBL/GenBank/DDBJ whole genome shotgun (WGS) entry which is preliminary data.</text>
</comment>
<proteinExistence type="predicted"/>
<organism evidence="1 2">
    <name type="scientific">Liparis tanakae</name>
    <name type="common">Tanaka's snailfish</name>
    <dbReference type="NCBI Taxonomy" id="230148"/>
    <lineage>
        <taxon>Eukaryota</taxon>
        <taxon>Metazoa</taxon>
        <taxon>Chordata</taxon>
        <taxon>Craniata</taxon>
        <taxon>Vertebrata</taxon>
        <taxon>Euteleostomi</taxon>
        <taxon>Actinopterygii</taxon>
        <taxon>Neopterygii</taxon>
        <taxon>Teleostei</taxon>
        <taxon>Neoteleostei</taxon>
        <taxon>Acanthomorphata</taxon>
        <taxon>Eupercaria</taxon>
        <taxon>Perciformes</taxon>
        <taxon>Cottioidei</taxon>
        <taxon>Cottales</taxon>
        <taxon>Liparidae</taxon>
        <taxon>Liparis</taxon>
    </lineage>
</organism>
<sequence length="167" mass="18498">MCLDRRRDGISARGLFCGEGPTASELSDYWCRELRGTRFLCRCRRRRRMAGDGVVSGTPGVICSSANTSLSEELRESSKARVKVRWTDEVWSTIVSFDSGGPRLSSLAAAPSFGQWRRSDGGVTGRRRWLRRQSGVRLKFVGLKVEAPARVRPAGLEGVLPNARIGR</sequence>
<accession>A0A4Z2HW51</accession>
<dbReference type="AlphaFoldDB" id="A0A4Z2HW51"/>
<keyword evidence="2" id="KW-1185">Reference proteome</keyword>
<name>A0A4Z2HW51_9TELE</name>